<sequence length="395" mass="44219">MESFLSSFSTFFTPTSSTGTGPCSGLSPWNPRELWNRYILCNSIPPCDQIVDNDKVRIGIDFDLGGSIGYMATPHDPWLNYINSFDQGREIQMSFYAAPIPYNPPTDEYPDGACDDLFRGPWSWNPIGAGDVDGGTSEVLEFYPSKTLGNNSLRVVTRPLQWACHNVPCECTFDKTIETVGDFPAVKVINTLRNARTDVYDETALFDQELPAVYTNGILYRLVTYNGSKPFTNGEPVNYYEAGFDNDRPFPWIPGRFPATEHWAAFVNEENWGLGVINLQESVFLGGFSGGAKGTGGPKDGQTGYIAPVSRHALPRNVVFTYEYYLILGFVEEIRAFATQLHNTRRQSSEKDSNTAATISEAFSRPVSPWLRPKFLTILNDRRRRTRGLGRKMGE</sequence>
<name>A0A9N8HKL5_9STRA</name>
<evidence type="ECO:0000313" key="1">
    <source>
        <dbReference type="EMBL" id="CAB9517331.1"/>
    </source>
</evidence>
<proteinExistence type="predicted"/>
<dbReference type="EMBL" id="CAICTM010000848">
    <property type="protein sequence ID" value="CAB9517331.1"/>
    <property type="molecule type" value="Genomic_DNA"/>
</dbReference>
<protein>
    <submittedName>
        <fullName evidence="1">Uncharacterized protein</fullName>
    </submittedName>
</protein>
<gene>
    <name evidence="1" type="ORF">SEMRO_849_G210560.1</name>
</gene>
<reference evidence="1" key="1">
    <citation type="submission" date="2020-06" db="EMBL/GenBank/DDBJ databases">
        <authorList>
            <consortium name="Plant Systems Biology data submission"/>
        </authorList>
    </citation>
    <scope>NUCLEOTIDE SEQUENCE</scope>
    <source>
        <strain evidence="1">D6</strain>
    </source>
</reference>
<keyword evidence="2" id="KW-1185">Reference proteome</keyword>
<accession>A0A9N8HKL5</accession>
<dbReference type="AlphaFoldDB" id="A0A9N8HKL5"/>
<dbReference type="OrthoDB" id="10263160at2759"/>
<comment type="caution">
    <text evidence="1">The sequence shown here is derived from an EMBL/GenBank/DDBJ whole genome shotgun (WGS) entry which is preliminary data.</text>
</comment>
<evidence type="ECO:0000313" key="2">
    <source>
        <dbReference type="Proteomes" id="UP001153069"/>
    </source>
</evidence>
<organism evidence="1 2">
    <name type="scientific">Seminavis robusta</name>
    <dbReference type="NCBI Taxonomy" id="568900"/>
    <lineage>
        <taxon>Eukaryota</taxon>
        <taxon>Sar</taxon>
        <taxon>Stramenopiles</taxon>
        <taxon>Ochrophyta</taxon>
        <taxon>Bacillariophyta</taxon>
        <taxon>Bacillariophyceae</taxon>
        <taxon>Bacillariophycidae</taxon>
        <taxon>Naviculales</taxon>
        <taxon>Naviculaceae</taxon>
        <taxon>Seminavis</taxon>
    </lineage>
</organism>
<dbReference type="Proteomes" id="UP001153069">
    <property type="component" value="Unassembled WGS sequence"/>
</dbReference>